<gene>
    <name evidence="3" type="ORF">FHE65_19405</name>
    <name evidence="2" type="ORF">FHE65_19750</name>
</gene>
<reference evidence="2 4" key="1">
    <citation type="submission" date="2019-05" db="EMBL/GenBank/DDBJ databases">
        <title>Mumia sp. nov., isolated from the intestinal contents of plateau pika (Ochotona curzoniae) in the Qinghai-Tibet plateau of China.</title>
        <authorList>
            <person name="Tian Z."/>
        </authorList>
    </citation>
    <scope>NUCLEOTIDE SEQUENCE [LARGE SCALE GENOMIC DNA]</scope>
    <source>
        <strain evidence="4">527</strain>
        <strain evidence="2">Z527</strain>
    </source>
</reference>
<evidence type="ECO:0000313" key="3">
    <source>
        <dbReference type="EMBL" id="TNC43034.1"/>
    </source>
</evidence>
<evidence type="ECO:0000313" key="4">
    <source>
        <dbReference type="Proteomes" id="UP000306740"/>
    </source>
</evidence>
<protein>
    <recommendedName>
        <fullName evidence="5">NADH dehydrogenase subunit 4L</fullName>
    </recommendedName>
</protein>
<evidence type="ECO:0000256" key="1">
    <source>
        <dbReference type="SAM" id="Phobius"/>
    </source>
</evidence>
<name>A0A5C4MHE8_9ACTN</name>
<keyword evidence="1" id="KW-0472">Membrane</keyword>
<organism evidence="2 4">
    <name type="scientific">Mumia zhuanghuii</name>
    <dbReference type="NCBI Taxonomy" id="2585211"/>
    <lineage>
        <taxon>Bacteria</taxon>
        <taxon>Bacillati</taxon>
        <taxon>Actinomycetota</taxon>
        <taxon>Actinomycetes</taxon>
        <taxon>Propionibacteriales</taxon>
        <taxon>Nocardioidaceae</taxon>
        <taxon>Mumia</taxon>
    </lineage>
</organism>
<evidence type="ECO:0008006" key="5">
    <source>
        <dbReference type="Google" id="ProtNLM"/>
    </source>
</evidence>
<dbReference type="Proteomes" id="UP000306740">
    <property type="component" value="Unassembled WGS sequence"/>
</dbReference>
<dbReference type="EMBL" id="VDFR01000089">
    <property type="protein sequence ID" value="TNC43034.1"/>
    <property type="molecule type" value="Genomic_DNA"/>
</dbReference>
<accession>A0A5C4MHE8</accession>
<keyword evidence="1" id="KW-0812">Transmembrane</keyword>
<dbReference type="AlphaFoldDB" id="A0A5C4MHE8"/>
<dbReference type="RefSeq" id="WP_139087624.1">
    <property type="nucleotide sequence ID" value="NZ_VDFR01000089.1"/>
</dbReference>
<evidence type="ECO:0000313" key="2">
    <source>
        <dbReference type="EMBL" id="TNC42882.1"/>
    </source>
</evidence>
<proteinExistence type="predicted"/>
<feature type="transmembrane region" description="Helical" evidence="1">
    <location>
        <begin position="32"/>
        <end position="54"/>
    </location>
</feature>
<dbReference type="EMBL" id="VDFR01000090">
    <property type="protein sequence ID" value="TNC42882.1"/>
    <property type="molecule type" value="Genomic_DNA"/>
</dbReference>
<keyword evidence="1" id="KW-1133">Transmembrane helix</keyword>
<sequence>MNPLLVAVVLLNALAAASVLFALTEANKGVAISEIAVFLTAAVAMIVVSVLLVTGSMITA</sequence>
<comment type="caution">
    <text evidence="2">The sequence shown here is derived from an EMBL/GenBank/DDBJ whole genome shotgun (WGS) entry which is preliminary data.</text>
</comment>